<feature type="domain" description="Nudix hydrolase" evidence="5">
    <location>
        <begin position="13"/>
        <end position="154"/>
    </location>
</feature>
<evidence type="ECO:0000256" key="1">
    <source>
        <dbReference type="ARBA" id="ARBA00001946"/>
    </source>
</evidence>
<dbReference type="PROSITE" id="PS51462">
    <property type="entry name" value="NUDIX"/>
    <property type="match status" value="1"/>
</dbReference>
<dbReference type="RefSeq" id="WP_160053792.1">
    <property type="nucleotide sequence ID" value="NZ_BMQX01000010.1"/>
</dbReference>
<evidence type="ECO:0000259" key="5">
    <source>
        <dbReference type="PROSITE" id="PS51462"/>
    </source>
</evidence>
<dbReference type="CDD" id="cd03430">
    <property type="entry name" value="NUDIX_GDPMH_NudD"/>
    <property type="match status" value="1"/>
</dbReference>
<evidence type="ECO:0000313" key="7">
    <source>
        <dbReference type="Proteomes" id="UP000619118"/>
    </source>
</evidence>
<dbReference type="Gene3D" id="3.90.79.10">
    <property type="entry name" value="Nucleoside Triphosphate Pyrophosphohydrolase"/>
    <property type="match status" value="1"/>
</dbReference>
<protein>
    <submittedName>
        <fullName evidence="6">GDP-mannose mannosyl hydrolase</fullName>
    </submittedName>
</protein>
<keyword evidence="7" id="KW-1185">Reference proteome</keyword>
<dbReference type="Pfam" id="PF00293">
    <property type="entry name" value="NUDIX"/>
    <property type="match status" value="1"/>
</dbReference>
<dbReference type="PIRSF" id="PIRSF037599">
    <property type="entry name" value="GDPMH"/>
    <property type="match status" value="1"/>
</dbReference>
<proteinExistence type="predicted"/>
<dbReference type="InterPro" id="IPR015797">
    <property type="entry name" value="NUDIX_hydrolase-like_dom_sf"/>
</dbReference>
<evidence type="ECO:0000256" key="3">
    <source>
        <dbReference type="ARBA" id="ARBA00022801"/>
    </source>
</evidence>
<gene>
    <name evidence="6" type="primary">nudD</name>
    <name evidence="6" type="ORF">GCM10009411_16150</name>
</gene>
<evidence type="ECO:0000256" key="2">
    <source>
        <dbReference type="ARBA" id="ARBA00022723"/>
    </source>
</evidence>
<sequence length="159" mass="17997">MFLDKDTFATVIASSPLVSIDLVVINHLGQALLGKRLNKPAQDYWFVPGGRIVKNESIADAFKRLTSDELGTEFGITEASLLGPYDHFYDDCVFDNDVSTHYVAIAYVLKLKHELTALPLGIQHAHYQWFDIDALLMAEHVHIHSKNYFIDIKQHAKLD</sequence>
<keyword evidence="3 6" id="KW-0378">Hydrolase</keyword>
<name>A0ABQ2R6P3_9GAMM</name>
<accession>A0ABQ2R6P3</accession>
<dbReference type="SUPFAM" id="SSF55811">
    <property type="entry name" value="Nudix"/>
    <property type="match status" value="1"/>
</dbReference>
<dbReference type="PANTHER" id="PTHR43046:SF12">
    <property type="entry name" value="GDP-MANNOSE MANNOSYL HYDROLASE"/>
    <property type="match status" value="1"/>
</dbReference>
<keyword evidence="2" id="KW-0479">Metal-binding</keyword>
<dbReference type="NCBIfam" id="NF011963">
    <property type="entry name" value="PRK15434.1"/>
    <property type="match status" value="1"/>
</dbReference>
<evidence type="ECO:0000256" key="4">
    <source>
        <dbReference type="ARBA" id="ARBA00022842"/>
    </source>
</evidence>
<dbReference type="InterPro" id="IPR000086">
    <property type="entry name" value="NUDIX_hydrolase_dom"/>
</dbReference>
<dbReference type="Proteomes" id="UP000619118">
    <property type="component" value="Unassembled WGS sequence"/>
</dbReference>
<organism evidence="6 7">
    <name type="scientific">Shewanella litoralis</name>
    <dbReference type="NCBI Taxonomy" id="2282700"/>
    <lineage>
        <taxon>Bacteria</taxon>
        <taxon>Pseudomonadati</taxon>
        <taxon>Pseudomonadota</taxon>
        <taxon>Gammaproteobacteria</taxon>
        <taxon>Alteromonadales</taxon>
        <taxon>Shewanellaceae</taxon>
        <taxon>Shewanella</taxon>
    </lineage>
</organism>
<dbReference type="GO" id="GO:0016787">
    <property type="term" value="F:hydrolase activity"/>
    <property type="evidence" value="ECO:0007669"/>
    <property type="project" value="UniProtKB-KW"/>
</dbReference>
<reference evidence="7" key="1">
    <citation type="journal article" date="2019" name="Int. J. Syst. Evol. Microbiol.">
        <title>The Global Catalogue of Microorganisms (GCM) 10K type strain sequencing project: providing services to taxonomists for standard genome sequencing and annotation.</title>
        <authorList>
            <consortium name="The Broad Institute Genomics Platform"/>
            <consortium name="The Broad Institute Genome Sequencing Center for Infectious Disease"/>
            <person name="Wu L."/>
            <person name="Ma J."/>
        </authorList>
    </citation>
    <scope>NUCLEOTIDE SEQUENCE [LARGE SCALE GENOMIC DNA]</scope>
    <source>
        <strain evidence="7">JCM 32306</strain>
    </source>
</reference>
<keyword evidence="4" id="KW-0460">Magnesium</keyword>
<dbReference type="InterPro" id="IPR033715">
    <property type="entry name" value="GDPMH"/>
</dbReference>
<dbReference type="EMBL" id="BMQX01000010">
    <property type="protein sequence ID" value="GGQ16648.1"/>
    <property type="molecule type" value="Genomic_DNA"/>
</dbReference>
<comment type="cofactor">
    <cofactor evidence="1">
        <name>Mg(2+)</name>
        <dbReference type="ChEBI" id="CHEBI:18420"/>
    </cofactor>
</comment>
<dbReference type="PANTHER" id="PTHR43046">
    <property type="entry name" value="GDP-MANNOSE MANNOSYL HYDROLASE"/>
    <property type="match status" value="1"/>
</dbReference>
<evidence type="ECO:0000313" key="6">
    <source>
        <dbReference type="EMBL" id="GGQ16648.1"/>
    </source>
</evidence>
<comment type="caution">
    <text evidence="6">The sequence shown here is derived from an EMBL/GenBank/DDBJ whole genome shotgun (WGS) entry which is preliminary data.</text>
</comment>